<dbReference type="OrthoDB" id="1107391at2759"/>
<keyword evidence="3" id="KW-1185">Reference proteome</keyword>
<dbReference type="Proteomes" id="UP000257109">
    <property type="component" value="Unassembled WGS sequence"/>
</dbReference>
<dbReference type="AlphaFoldDB" id="A0A371FT40"/>
<feature type="non-terminal residue" evidence="2">
    <location>
        <position position="1"/>
    </location>
</feature>
<comment type="caution">
    <text evidence="2">The sequence shown here is derived from an EMBL/GenBank/DDBJ whole genome shotgun (WGS) entry which is preliminary data.</text>
</comment>
<feature type="coiled-coil region" evidence="1">
    <location>
        <begin position="68"/>
        <end position="103"/>
    </location>
</feature>
<proteinExistence type="predicted"/>
<evidence type="ECO:0000256" key="1">
    <source>
        <dbReference type="SAM" id="Coils"/>
    </source>
</evidence>
<name>A0A371FT40_MUCPR</name>
<gene>
    <name evidence="2" type="ORF">CR513_37847</name>
</gene>
<keyword evidence="1" id="KW-0175">Coiled coil</keyword>
<accession>A0A371FT40</accession>
<dbReference type="EMBL" id="QJKJ01007917">
    <property type="protein sequence ID" value="RDX81476.1"/>
    <property type="molecule type" value="Genomic_DNA"/>
</dbReference>
<sequence>MIAFFNVCYIDIWDVLENRRYIPTNKNELEIPISSWNTIRKQALRPSKDLKKFSMKELLGTFKVYEIELNKDEENDLLKKENESLKEEKAKDLSKEIIDLRQNLSKFVNGYENLKKILKNKRRPYDKTIRKRH</sequence>
<evidence type="ECO:0000313" key="2">
    <source>
        <dbReference type="EMBL" id="RDX81476.1"/>
    </source>
</evidence>
<protein>
    <submittedName>
        <fullName evidence="2">Uncharacterized protein</fullName>
    </submittedName>
</protein>
<evidence type="ECO:0000313" key="3">
    <source>
        <dbReference type="Proteomes" id="UP000257109"/>
    </source>
</evidence>
<organism evidence="2 3">
    <name type="scientific">Mucuna pruriens</name>
    <name type="common">Velvet bean</name>
    <name type="synonym">Dolichos pruriens</name>
    <dbReference type="NCBI Taxonomy" id="157652"/>
    <lineage>
        <taxon>Eukaryota</taxon>
        <taxon>Viridiplantae</taxon>
        <taxon>Streptophyta</taxon>
        <taxon>Embryophyta</taxon>
        <taxon>Tracheophyta</taxon>
        <taxon>Spermatophyta</taxon>
        <taxon>Magnoliopsida</taxon>
        <taxon>eudicotyledons</taxon>
        <taxon>Gunneridae</taxon>
        <taxon>Pentapetalae</taxon>
        <taxon>rosids</taxon>
        <taxon>fabids</taxon>
        <taxon>Fabales</taxon>
        <taxon>Fabaceae</taxon>
        <taxon>Papilionoideae</taxon>
        <taxon>50 kb inversion clade</taxon>
        <taxon>NPAAA clade</taxon>
        <taxon>indigoferoid/millettioid clade</taxon>
        <taxon>Phaseoleae</taxon>
        <taxon>Mucuna</taxon>
    </lineage>
</organism>
<reference evidence="2" key="1">
    <citation type="submission" date="2018-05" db="EMBL/GenBank/DDBJ databases">
        <title>Draft genome of Mucuna pruriens seed.</title>
        <authorList>
            <person name="Nnadi N.E."/>
            <person name="Vos R."/>
            <person name="Hasami M.H."/>
            <person name="Devisetty U.K."/>
            <person name="Aguiy J.C."/>
        </authorList>
    </citation>
    <scope>NUCLEOTIDE SEQUENCE [LARGE SCALE GENOMIC DNA]</scope>
    <source>
        <strain evidence="2">JCA_2017</strain>
    </source>
</reference>